<reference evidence="3" key="1">
    <citation type="submission" date="2019-09" db="EMBL/GenBank/DDBJ databases">
        <title>Draft genome information of white flower Hibiscus syriacus.</title>
        <authorList>
            <person name="Kim Y.-M."/>
        </authorList>
    </citation>
    <scope>NUCLEOTIDE SEQUENCE [LARGE SCALE GENOMIC DNA]</scope>
    <source>
        <strain evidence="3">YM2019G1</strain>
    </source>
</reference>
<accession>A0A6A2WAT9</accession>
<keyword evidence="1" id="KW-0175">Coiled coil</keyword>
<dbReference type="GO" id="GO:0005634">
    <property type="term" value="C:nucleus"/>
    <property type="evidence" value="ECO:0007669"/>
    <property type="project" value="TreeGrafter"/>
</dbReference>
<dbReference type="Pfam" id="PF16312">
    <property type="entry name" value="Oberon_cc"/>
    <property type="match status" value="1"/>
</dbReference>
<name>A0A6A2WAT9_HIBSY</name>
<dbReference type="PANTHER" id="PTHR21736">
    <property type="entry name" value="VERNALIZATION-INSENSITIVE PROTEIN 3"/>
    <property type="match status" value="1"/>
</dbReference>
<dbReference type="InterPro" id="IPR004082">
    <property type="entry name" value="OBERON"/>
</dbReference>
<dbReference type="PRINTS" id="PR01544">
    <property type="entry name" value="ARATH130DUF"/>
</dbReference>
<dbReference type="InterPro" id="IPR032535">
    <property type="entry name" value="Oberon_CC"/>
</dbReference>
<evidence type="ECO:0000256" key="1">
    <source>
        <dbReference type="SAM" id="Coils"/>
    </source>
</evidence>
<dbReference type="EMBL" id="VEPZ02001786">
    <property type="protein sequence ID" value="KAE8654718.1"/>
    <property type="molecule type" value="Genomic_DNA"/>
</dbReference>
<keyword evidence="4" id="KW-1185">Reference proteome</keyword>
<dbReference type="GO" id="GO:0010078">
    <property type="term" value="P:maintenance of root meristem identity"/>
    <property type="evidence" value="ECO:0007669"/>
    <property type="project" value="TreeGrafter"/>
</dbReference>
<evidence type="ECO:0000313" key="4">
    <source>
        <dbReference type="Proteomes" id="UP000436088"/>
    </source>
</evidence>
<protein>
    <recommendedName>
        <fullName evidence="2">Oberon coiled-coil region domain-containing protein</fullName>
    </recommendedName>
</protein>
<sequence length="156" mass="18246">MFITRDGVALAGAGVMMQVNRHVNKDSCNSLHRTSSSDNHSLFPSKLVAKPCVDNHSVDSRRRDTENWRVLNSEALREVESYRRMIQAKSDKLEEEYAEKLSKLCLHETEERRRNKIEELNVLEHSHCDYYKLKLRMQAEIAGLLERMQTTKQQWA</sequence>
<organism evidence="3 4">
    <name type="scientific">Hibiscus syriacus</name>
    <name type="common">Rose of Sharon</name>
    <dbReference type="NCBI Taxonomy" id="106335"/>
    <lineage>
        <taxon>Eukaryota</taxon>
        <taxon>Viridiplantae</taxon>
        <taxon>Streptophyta</taxon>
        <taxon>Embryophyta</taxon>
        <taxon>Tracheophyta</taxon>
        <taxon>Spermatophyta</taxon>
        <taxon>Magnoliopsida</taxon>
        <taxon>eudicotyledons</taxon>
        <taxon>Gunneridae</taxon>
        <taxon>Pentapetalae</taxon>
        <taxon>rosids</taxon>
        <taxon>malvids</taxon>
        <taxon>Malvales</taxon>
        <taxon>Malvaceae</taxon>
        <taxon>Malvoideae</taxon>
        <taxon>Hibiscus</taxon>
    </lineage>
</organism>
<feature type="domain" description="Oberon coiled-coil region" evidence="2">
    <location>
        <begin position="71"/>
        <end position="145"/>
    </location>
</feature>
<feature type="coiled-coil region" evidence="1">
    <location>
        <begin position="72"/>
        <end position="154"/>
    </location>
</feature>
<evidence type="ECO:0000313" key="3">
    <source>
        <dbReference type="EMBL" id="KAE8654718.1"/>
    </source>
</evidence>
<dbReference type="GO" id="GO:0010071">
    <property type="term" value="P:root meristem specification"/>
    <property type="evidence" value="ECO:0007669"/>
    <property type="project" value="TreeGrafter"/>
</dbReference>
<dbReference type="GO" id="GO:0010468">
    <property type="term" value="P:regulation of gene expression"/>
    <property type="evidence" value="ECO:0007669"/>
    <property type="project" value="TreeGrafter"/>
</dbReference>
<dbReference type="GO" id="GO:0010492">
    <property type="term" value="P:maintenance of shoot apical meristem identity"/>
    <property type="evidence" value="ECO:0007669"/>
    <property type="project" value="TreeGrafter"/>
</dbReference>
<dbReference type="Proteomes" id="UP000436088">
    <property type="component" value="Unassembled WGS sequence"/>
</dbReference>
<comment type="caution">
    <text evidence="3">The sequence shown here is derived from an EMBL/GenBank/DDBJ whole genome shotgun (WGS) entry which is preliminary data.</text>
</comment>
<dbReference type="PANTHER" id="PTHR21736:SF38">
    <property type="entry name" value="PROTEIN OBERON 3"/>
    <property type="match status" value="1"/>
</dbReference>
<dbReference type="AlphaFoldDB" id="A0A6A2WAT9"/>
<proteinExistence type="predicted"/>
<gene>
    <name evidence="3" type="ORF">F3Y22_tig00117047pilonHSYRG00069</name>
</gene>
<evidence type="ECO:0000259" key="2">
    <source>
        <dbReference type="Pfam" id="PF16312"/>
    </source>
</evidence>